<dbReference type="InterPro" id="IPR036097">
    <property type="entry name" value="HisK_dim/P_sf"/>
</dbReference>
<comment type="catalytic activity">
    <reaction evidence="1">
        <text>ATP + protein L-histidine = ADP + protein N-phospho-L-histidine.</text>
        <dbReference type="EC" id="2.7.13.3"/>
    </reaction>
</comment>
<dbReference type="RefSeq" id="WP_152124178.1">
    <property type="nucleotide sequence ID" value="NZ_WELI01000003.1"/>
</dbReference>
<keyword evidence="8" id="KW-1185">Reference proteome</keyword>
<gene>
    <name evidence="7" type="ORF">F5984_10340</name>
</gene>
<organism evidence="7 8">
    <name type="scientific">Rudanella paleaurantiibacter</name>
    <dbReference type="NCBI Taxonomy" id="2614655"/>
    <lineage>
        <taxon>Bacteria</taxon>
        <taxon>Pseudomonadati</taxon>
        <taxon>Bacteroidota</taxon>
        <taxon>Cytophagia</taxon>
        <taxon>Cytophagales</taxon>
        <taxon>Cytophagaceae</taxon>
        <taxon>Rudanella</taxon>
    </lineage>
</organism>
<comment type="caution">
    <text evidence="7">The sequence shown here is derived from an EMBL/GenBank/DDBJ whole genome shotgun (WGS) entry which is preliminary data.</text>
</comment>
<evidence type="ECO:0000313" key="7">
    <source>
        <dbReference type="EMBL" id="KAB7731195.1"/>
    </source>
</evidence>
<dbReference type="EC" id="2.7.13.3" evidence="2"/>
<accession>A0A7J5U0M1</accession>
<keyword evidence="5" id="KW-0418">Kinase</keyword>
<dbReference type="InterPro" id="IPR035965">
    <property type="entry name" value="PAS-like_dom_sf"/>
</dbReference>
<dbReference type="PROSITE" id="PS50109">
    <property type="entry name" value="HIS_KIN"/>
    <property type="match status" value="1"/>
</dbReference>
<dbReference type="Gene3D" id="3.30.565.10">
    <property type="entry name" value="Histidine kinase-like ATPase, C-terminal domain"/>
    <property type="match status" value="1"/>
</dbReference>
<dbReference type="InterPro" id="IPR004358">
    <property type="entry name" value="Sig_transdc_His_kin-like_C"/>
</dbReference>
<feature type="domain" description="Histidine kinase" evidence="6">
    <location>
        <begin position="542"/>
        <end position="774"/>
    </location>
</feature>
<evidence type="ECO:0000256" key="2">
    <source>
        <dbReference type="ARBA" id="ARBA00012438"/>
    </source>
</evidence>
<dbReference type="InterPro" id="IPR036890">
    <property type="entry name" value="HATPase_C_sf"/>
</dbReference>
<sequence length="775" mass="87236">MSSSFSASINQVDTLLNASLNGTIVYKTVYNESGQISDFTLIALNEQARIDFNRPTEELLNQSLLELLKHDPSLYLFRQCALAVESGRAVQYDTDSRRSLDNALHSYTVRITPIDGGVVANYIDITLSKQRDLLEKQQNEMLDRMIKTAPSAIALHRTIFNDTGEIIDFQLIRANQLAFNWMNVSEEDAYQKPLSAIFQNFRETAIFRHYTRVAQTGEPARFERHIGTNWYEFFVSQFDNSIIVTVNEATKRKQTELALKQQTETLEGILDAIPAGVFVSEAIRNGAGQIVDFKIVEANAVALLTSRRQRSATIGQLASVIFPQQQYETLFPRYESVVETKQIQRFEYSILIEGARKWVDTQLSYLGNDRVISSFSDITPIREAEFATQKQSELLRKVIDNVQVGIGLIEAVRNEQQAIIDFHWVMSNEAISQIAQLPTESESDNRIRAEDCPDSPELIDVFKQVIATGEPFQKELNGNQGPADGWFDTRIVKQGDGVLIAVSDITKRKLAELELERQNHFLQRANLDLMRSNENLQQFAYVASHDLQEPLRKIIAFGDMLSETYGRTLTPEANDMITRMQTAARRMSLLIRDLLTYSRISVHPEKRSTASLNQLATEAVDNLYVPIEESGAQIQLEPLPDIPGDPVQLEQLFQNLLSNAIKFGRSGVKPVVRVFGETKPWHELAPNVQAKVHNPTKGPMAVIHIQDNGIGFDEQYTDRVFQVFQRLHSPAQFAGSGIGLAICRRVAENHGGTITAQSRLGEGATFTVYLPIQPA</sequence>
<keyword evidence="4" id="KW-0808">Transferase</keyword>
<dbReference type="Pfam" id="PF00512">
    <property type="entry name" value="HisKA"/>
    <property type="match status" value="1"/>
</dbReference>
<dbReference type="InterPro" id="IPR003661">
    <property type="entry name" value="HisK_dim/P_dom"/>
</dbReference>
<keyword evidence="3" id="KW-0597">Phosphoprotein</keyword>
<dbReference type="SUPFAM" id="SSF55785">
    <property type="entry name" value="PYP-like sensor domain (PAS domain)"/>
    <property type="match status" value="2"/>
</dbReference>
<reference evidence="7 8" key="1">
    <citation type="submission" date="2019-10" db="EMBL/GenBank/DDBJ databases">
        <title>Rudanella paleaurantiibacter sp. nov., isolated from sludge.</title>
        <authorList>
            <person name="Xu S.Q."/>
        </authorList>
    </citation>
    <scope>NUCLEOTIDE SEQUENCE [LARGE SCALE GENOMIC DNA]</scope>
    <source>
        <strain evidence="7 8">HX-22-17</strain>
    </source>
</reference>
<dbReference type="Gene3D" id="3.30.450.20">
    <property type="entry name" value="PAS domain"/>
    <property type="match status" value="4"/>
</dbReference>
<dbReference type="SMART" id="SM00387">
    <property type="entry name" value="HATPase_c"/>
    <property type="match status" value="1"/>
</dbReference>
<evidence type="ECO:0000313" key="8">
    <source>
        <dbReference type="Proteomes" id="UP000488299"/>
    </source>
</evidence>
<dbReference type="InterPro" id="IPR003594">
    <property type="entry name" value="HATPase_dom"/>
</dbReference>
<evidence type="ECO:0000259" key="6">
    <source>
        <dbReference type="PROSITE" id="PS50109"/>
    </source>
</evidence>
<dbReference type="SUPFAM" id="SSF55874">
    <property type="entry name" value="ATPase domain of HSP90 chaperone/DNA topoisomerase II/histidine kinase"/>
    <property type="match status" value="1"/>
</dbReference>
<evidence type="ECO:0000256" key="3">
    <source>
        <dbReference type="ARBA" id="ARBA00022553"/>
    </source>
</evidence>
<proteinExistence type="predicted"/>
<dbReference type="PRINTS" id="PR00344">
    <property type="entry name" value="BCTRLSENSOR"/>
</dbReference>
<evidence type="ECO:0000256" key="1">
    <source>
        <dbReference type="ARBA" id="ARBA00000085"/>
    </source>
</evidence>
<dbReference type="InterPro" id="IPR005467">
    <property type="entry name" value="His_kinase_dom"/>
</dbReference>
<dbReference type="SMART" id="SM00388">
    <property type="entry name" value="HisKA"/>
    <property type="match status" value="1"/>
</dbReference>
<dbReference type="InterPro" id="IPR052162">
    <property type="entry name" value="Sensor_kinase/Photoreceptor"/>
</dbReference>
<dbReference type="CDD" id="cd00082">
    <property type="entry name" value="HisKA"/>
    <property type="match status" value="1"/>
</dbReference>
<dbReference type="Pfam" id="PF02518">
    <property type="entry name" value="HATPase_c"/>
    <property type="match status" value="1"/>
</dbReference>
<dbReference type="Proteomes" id="UP000488299">
    <property type="component" value="Unassembled WGS sequence"/>
</dbReference>
<dbReference type="Gene3D" id="1.10.287.130">
    <property type="match status" value="1"/>
</dbReference>
<dbReference type="GO" id="GO:0000155">
    <property type="term" value="F:phosphorelay sensor kinase activity"/>
    <property type="evidence" value="ECO:0007669"/>
    <property type="project" value="InterPro"/>
</dbReference>
<dbReference type="SUPFAM" id="SSF47384">
    <property type="entry name" value="Homodimeric domain of signal transducing histidine kinase"/>
    <property type="match status" value="1"/>
</dbReference>
<dbReference type="AlphaFoldDB" id="A0A7J5U0M1"/>
<dbReference type="PANTHER" id="PTHR43304">
    <property type="entry name" value="PHYTOCHROME-LIKE PROTEIN CPH1"/>
    <property type="match status" value="1"/>
</dbReference>
<dbReference type="EMBL" id="WELI01000003">
    <property type="protein sequence ID" value="KAB7731195.1"/>
    <property type="molecule type" value="Genomic_DNA"/>
</dbReference>
<evidence type="ECO:0000256" key="5">
    <source>
        <dbReference type="ARBA" id="ARBA00022777"/>
    </source>
</evidence>
<dbReference type="PANTHER" id="PTHR43304:SF1">
    <property type="entry name" value="PAC DOMAIN-CONTAINING PROTEIN"/>
    <property type="match status" value="1"/>
</dbReference>
<name>A0A7J5U0M1_9BACT</name>
<protein>
    <recommendedName>
        <fullName evidence="2">histidine kinase</fullName>
        <ecNumber evidence="2">2.7.13.3</ecNumber>
    </recommendedName>
</protein>
<evidence type="ECO:0000256" key="4">
    <source>
        <dbReference type="ARBA" id="ARBA00022679"/>
    </source>
</evidence>